<feature type="compositionally biased region" description="Acidic residues" evidence="1">
    <location>
        <begin position="1"/>
        <end position="44"/>
    </location>
</feature>
<dbReference type="Pfam" id="PF12733">
    <property type="entry name" value="Cadherin-like"/>
    <property type="match status" value="1"/>
</dbReference>
<evidence type="ECO:0000256" key="1">
    <source>
        <dbReference type="SAM" id="MobiDB-lite"/>
    </source>
</evidence>
<comment type="caution">
    <text evidence="4">The sequence shown here is derived from an EMBL/GenBank/DDBJ whole genome shotgun (WGS) entry which is preliminary data.</text>
</comment>
<reference evidence="4" key="1">
    <citation type="submission" date="2020-10" db="EMBL/GenBank/DDBJ databases">
        <authorList>
            <person name="Gilroy R."/>
        </authorList>
    </citation>
    <scope>NUCLEOTIDE SEQUENCE</scope>
    <source>
        <strain evidence="4">ChiBcec6-7307</strain>
    </source>
</reference>
<dbReference type="InterPro" id="IPR025883">
    <property type="entry name" value="Cadherin-like_domain"/>
</dbReference>
<dbReference type="EMBL" id="DVOS01000040">
    <property type="protein sequence ID" value="HIV23213.1"/>
    <property type="molecule type" value="Genomic_DNA"/>
</dbReference>
<feature type="compositionally biased region" description="Acidic residues" evidence="1">
    <location>
        <begin position="824"/>
        <end position="850"/>
    </location>
</feature>
<organism evidence="4 5">
    <name type="scientific">Candidatus Merdiplasma excrementigallinarum</name>
    <dbReference type="NCBI Taxonomy" id="2840864"/>
    <lineage>
        <taxon>Bacteria</taxon>
        <taxon>Bacillati</taxon>
        <taxon>Bacillota</taxon>
        <taxon>Clostridia</taxon>
        <taxon>Lachnospirales</taxon>
        <taxon>Lachnospiraceae</taxon>
        <taxon>Lachnospiraceae incertae sedis</taxon>
        <taxon>Candidatus Merdiplasma</taxon>
    </lineage>
</organism>
<keyword evidence="2" id="KW-0472">Membrane</keyword>
<gene>
    <name evidence="4" type="ORF">IAC80_04655</name>
</gene>
<name>A0A9D1P0A7_9FIRM</name>
<feature type="transmembrane region" description="Helical" evidence="2">
    <location>
        <begin position="886"/>
        <end position="904"/>
    </location>
</feature>
<keyword evidence="2" id="KW-0812">Transmembrane</keyword>
<accession>A0A9D1P0A7</accession>
<evidence type="ECO:0000256" key="2">
    <source>
        <dbReference type="SAM" id="Phobius"/>
    </source>
</evidence>
<feature type="domain" description="Cadherin-like beta-sandwich-like" evidence="3">
    <location>
        <begin position="258"/>
        <end position="321"/>
    </location>
</feature>
<dbReference type="Proteomes" id="UP000886889">
    <property type="component" value="Unassembled WGS sequence"/>
</dbReference>
<dbReference type="AlphaFoldDB" id="A0A9D1P0A7"/>
<reference evidence="4" key="2">
    <citation type="journal article" date="2021" name="PeerJ">
        <title>Extensive microbial diversity within the chicken gut microbiome revealed by metagenomics and culture.</title>
        <authorList>
            <person name="Gilroy R."/>
            <person name="Ravi A."/>
            <person name="Getino M."/>
            <person name="Pursley I."/>
            <person name="Horton D.L."/>
            <person name="Alikhan N.F."/>
            <person name="Baker D."/>
            <person name="Gharbi K."/>
            <person name="Hall N."/>
            <person name="Watson M."/>
            <person name="Adriaenssens E.M."/>
            <person name="Foster-Nyarko E."/>
            <person name="Jarju S."/>
            <person name="Secka A."/>
            <person name="Antonio M."/>
            <person name="Oren A."/>
            <person name="Chaudhuri R.R."/>
            <person name="La Ragione R."/>
            <person name="Hildebrand F."/>
            <person name="Pallen M.J."/>
        </authorList>
    </citation>
    <scope>NUCLEOTIDE SEQUENCE</scope>
    <source>
        <strain evidence="4">ChiBcec6-7307</strain>
    </source>
</reference>
<evidence type="ECO:0000313" key="5">
    <source>
        <dbReference type="Proteomes" id="UP000886889"/>
    </source>
</evidence>
<proteinExistence type="predicted"/>
<feature type="compositionally biased region" description="Low complexity" evidence="1">
    <location>
        <begin position="45"/>
        <end position="61"/>
    </location>
</feature>
<feature type="compositionally biased region" description="Polar residues" evidence="1">
    <location>
        <begin position="858"/>
        <end position="873"/>
    </location>
</feature>
<protein>
    <submittedName>
        <fullName evidence="4">Cadherin-like beta sandwich domain-containing protein</fullName>
    </submittedName>
</protein>
<evidence type="ECO:0000313" key="4">
    <source>
        <dbReference type="EMBL" id="HIV23213.1"/>
    </source>
</evidence>
<keyword evidence="2" id="KW-1133">Transmembrane helix</keyword>
<feature type="region of interest" description="Disordered" evidence="1">
    <location>
        <begin position="824"/>
        <end position="878"/>
    </location>
</feature>
<sequence length="911" mass="98988">MEMMENTETESEGQTEVSEPESESPEGESEPGSEDLTGESEPESEGLTGESEPESEGLTGESEPESEEPGEEAEPESETENVTVPEESEWESESAELGNVPPTEAAETGLEGMPELAGGTARKLAYYCVAFYVAMEGDISADLSGLTFYLYEQKPGQARTLLQTKTSYNGSTGCQVMFQVQIEETEISSNTYTVELADNPSYEMEPVNVIPDKSYSPQYTINVNRKPVPPDNAEASVSTVSSWSGTGSAEDPFAGSCTVDTNTGTLAVRAVSEKATLTYEGSAYAGSMTLQLQYETHTYAFTVTSEDGTVTNHYALTVTRPKYQPIPPQTLVGGLTSAPGAADGKITGLEKGKVYEYRKKGETSYIQVSEGSTEITGLAAGTYYVRFAETESRYPSSDSTVKVKDPVERQVTAGKVDPEIQFVSLPGTVYEGQALTFQIQIPANRLVDVIRLHIGNKTLDLGGANAVYAEDGNGNHIVTVTYSGAEINNDVVIDITLKAGEYYAVDTQSLSEIENVTVTFDQTPVWEGKKNYFPVGTMLKATAALPDNWKGLGELTRLEAVRADNGETLGGTLVSSDKNTWTLEFEVSADAVIYCDAQPYPGDVSELTKLLAAIGDLNRYVDNVYRENVEEQLELSDVMMGLTMKEQDTIDAYTNVLKALYTLLTLRLDLSDNADTVISLDNPVYIYDGNPWKPNVTVTYQGTALTEGQDFRVIYPQDMTAPGIKTITIEFLGRYIGSDTVEGKILQQYVLYAEAGEHGQITPSGQVYVVEGESQQFVIQADSGYHISEILVDGTPLELSGETQYTYTFENVQKDGSVRAAFAEDEAETEETETEETETEETETEAETELTGEKTDSKPQNTAAAAGQNSSASEAVDTADRTPVEMSLFAMAASLLLALTLLWIRRNENRE</sequence>
<evidence type="ECO:0000259" key="3">
    <source>
        <dbReference type="Pfam" id="PF12733"/>
    </source>
</evidence>
<feature type="compositionally biased region" description="Acidic residues" evidence="1">
    <location>
        <begin position="62"/>
        <end position="79"/>
    </location>
</feature>
<feature type="region of interest" description="Disordered" evidence="1">
    <location>
        <begin position="1"/>
        <end position="107"/>
    </location>
</feature>